<feature type="non-terminal residue" evidence="1">
    <location>
        <position position="310"/>
    </location>
</feature>
<proteinExistence type="predicted"/>
<accession>A0A382SJQ6</accession>
<gene>
    <name evidence="1" type="ORF">METZ01_LOCUS362950</name>
</gene>
<dbReference type="AlphaFoldDB" id="A0A382SJQ6"/>
<dbReference type="EMBL" id="UINC01129600">
    <property type="protein sequence ID" value="SVD10096.1"/>
    <property type="molecule type" value="Genomic_DNA"/>
</dbReference>
<name>A0A382SJQ6_9ZZZZ</name>
<evidence type="ECO:0008006" key="2">
    <source>
        <dbReference type="Google" id="ProtNLM"/>
    </source>
</evidence>
<organism evidence="1">
    <name type="scientific">marine metagenome</name>
    <dbReference type="NCBI Taxonomy" id="408172"/>
    <lineage>
        <taxon>unclassified sequences</taxon>
        <taxon>metagenomes</taxon>
        <taxon>ecological metagenomes</taxon>
    </lineage>
</organism>
<protein>
    <recommendedName>
        <fullName evidence="2">Cadherin domain-containing protein</fullName>
    </recommendedName>
</protein>
<feature type="non-terminal residue" evidence="1">
    <location>
        <position position="1"/>
    </location>
</feature>
<reference evidence="1" key="1">
    <citation type="submission" date="2018-05" db="EMBL/GenBank/DDBJ databases">
        <authorList>
            <person name="Lanie J.A."/>
            <person name="Ng W.-L."/>
            <person name="Kazmierczak K.M."/>
            <person name="Andrzejewski T.M."/>
            <person name="Davidsen T.M."/>
            <person name="Wayne K.J."/>
            <person name="Tettelin H."/>
            <person name="Glass J.I."/>
            <person name="Rusch D."/>
            <person name="Podicherti R."/>
            <person name="Tsui H.-C.T."/>
            <person name="Winkler M.E."/>
        </authorList>
    </citation>
    <scope>NUCLEOTIDE SEQUENCE</scope>
</reference>
<sequence>ENSTAGVAEGGNGLTGFQLNYVAVAGSGEKRSTGRDKAVLARVDLRVVGCPSNGTSSVRLDAAGQRQPLYTTLQAPGVAHRFQTGPELWVEIAGEGLLALDDRVMTFGERQSIDLEAHAITQKWSSEDITWQVWSADPERLTVEVDGRYLALRAVQDEGQVSVFYRVIWPDGQVDDGDFAVLVNAAVGRLAPVFLQVEEDAGTQHLDLGAFFIDKLAAVNGHWSLQDATGLQAKIDGEELLFAPVADWYGHQVLAVTWCDEAEQCETTTLEIEIAAVNDAPRIVALAPQAVAVGGVRLGPALSEVASDPD</sequence>
<evidence type="ECO:0000313" key="1">
    <source>
        <dbReference type="EMBL" id="SVD10096.1"/>
    </source>
</evidence>